<protein>
    <submittedName>
        <fullName evidence="1">Uncharacterized protein</fullName>
    </submittedName>
</protein>
<feature type="non-terminal residue" evidence="1">
    <location>
        <position position="225"/>
    </location>
</feature>
<dbReference type="RefSeq" id="XP_002954494.1">
    <property type="nucleotide sequence ID" value="XM_002954448.1"/>
</dbReference>
<evidence type="ECO:0000313" key="1">
    <source>
        <dbReference type="EMBL" id="EFJ44387.1"/>
    </source>
</evidence>
<proteinExistence type="predicted"/>
<dbReference type="InParanoid" id="D8U7A5"/>
<dbReference type="AlphaFoldDB" id="D8U7A5"/>
<dbReference type="Proteomes" id="UP000001058">
    <property type="component" value="Unassembled WGS sequence"/>
</dbReference>
<dbReference type="KEGG" id="vcn:VOLCADRAFT_118760"/>
<evidence type="ECO:0000313" key="2">
    <source>
        <dbReference type="Proteomes" id="UP000001058"/>
    </source>
</evidence>
<dbReference type="EMBL" id="GL378364">
    <property type="protein sequence ID" value="EFJ44387.1"/>
    <property type="molecule type" value="Genomic_DNA"/>
</dbReference>
<dbReference type="GeneID" id="9625009"/>
<organism evidence="2">
    <name type="scientific">Volvox carteri f. nagariensis</name>
    <dbReference type="NCBI Taxonomy" id="3068"/>
    <lineage>
        <taxon>Eukaryota</taxon>
        <taxon>Viridiplantae</taxon>
        <taxon>Chlorophyta</taxon>
        <taxon>core chlorophytes</taxon>
        <taxon>Chlorophyceae</taxon>
        <taxon>CS clade</taxon>
        <taxon>Chlamydomonadales</taxon>
        <taxon>Volvocaceae</taxon>
        <taxon>Volvox</taxon>
    </lineage>
</organism>
<gene>
    <name evidence="1" type="ORF">VOLCADRAFT_118760</name>
</gene>
<keyword evidence="2" id="KW-1185">Reference proteome</keyword>
<sequence length="225" mass="23731">MRSHIAAILVRVNRSAVTAKVIARSSPGRAMRMDTLPRGAQVRIWQHMGTCGQTGDVELISIPAKAPNLWLLLPVAVCKTITLGPQATLADGALALLRRLPGAVADHAALPSGVLRLEVAVPRTATTALRWLSGQQQHHLQRRPDPSPAAGGPFLYFSGRRSSAPDTPGAAAAEAATRGWTSVAGAGAAWRWWGPGGGGFDSRVVSALQRFLSPDQPRIRILGGI</sequence>
<reference evidence="1 2" key="1">
    <citation type="journal article" date="2010" name="Science">
        <title>Genomic analysis of organismal complexity in the multicellular green alga Volvox carteri.</title>
        <authorList>
            <person name="Prochnik S.E."/>
            <person name="Umen J."/>
            <person name="Nedelcu A.M."/>
            <person name="Hallmann A."/>
            <person name="Miller S.M."/>
            <person name="Nishii I."/>
            <person name="Ferris P."/>
            <person name="Kuo A."/>
            <person name="Mitros T."/>
            <person name="Fritz-Laylin L.K."/>
            <person name="Hellsten U."/>
            <person name="Chapman J."/>
            <person name="Simakov O."/>
            <person name="Rensing S.A."/>
            <person name="Terry A."/>
            <person name="Pangilinan J."/>
            <person name="Kapitonov V."/>
            <person name="Jurka J."/>
            <person name="Salamov A."/>
            <person name="Shapiro H."/>
            <person name="Schmutz J."/>
            <person name="Grimwood J."/>
            <person name="Lindquist E."/>
            <person name="Lucas S."/>
            <person name="Grigoriev I.V."/>
            <person name="Schmitt R."/>
            <person name="Kirk D."/>
            <person name="Rokhsar D.S."/>
        </authorList>
    </citation>
    <scope>NUCLEOTIDE SEQUENCE [LARGE SCALE GENOMIC DNA]</scope>
    <source>
        <strain evidence="2">f. Nagariensis / Eve</strain>
    </source>
</reference>
<accession>D8U7A5</accession>
<dbReference type="STRING" id="3068.D8U7A5"/>
<name>D8U7A5_VOLCA</name>